<feature type="transmembrane region" description="Helical" evidence="6">
    <location>
        <begin position="191"/>
        <end position="210"/>
    </location>
</feature>
<feature type="transmembrane region" description="Helical" evidence="6">
    <location>
        <begin position="247"/>
        <end position="266"/>
    </location>
</feature>
<feature type="transmembrane region" description="Helical" evidence="6">
    <location>
        <begin position="216"/>
        <end position="235"/>
    </location>
</feature>
<evidence type="ECO:0000256" key="1">
    <source>
        <dbReference type="ARBA" id="ARBA00004651"/>
    </source>
</evidence>
<gene>
    <name evidence="7" type="ORF">ACFOHJ_04330</name>
</gene>
<dbReference type="Proteomes" id="UP001595583">
    <property type="component" value="Unassembled WGS sequence"/>
</dbReference>
<proteinExistence type="predicted"/>
<feature type="transmembrane region" description="Helical" evidence="6">
    <location>
        <begin position="88"/>
        <end position="109"/>
    </location>
</feature>
<keyword evidence="5 6" id="KW-0472">Membrane</keyword>
<dbReference type="RefSeq" id="WP_378218890.1">
    <property type="nucleotide sequence ID" value="NZ_JBHRTK010000004.1"/>
</dbReference>
<comment type="subcellular location">
    <subcellularLocation>
        <location evidence="1">Cell membrane</location>
        <topology evidence="1">Multi-pass membrane protein</topology>
    </subcellularLocation>
</comment>
<organism evidence="7 8">
    <name type="scientific">Aquamicrobium soli</name>
    <dbReference type="NCBI Taxonomy" id="1811518"/>
    <lineage>
        <taxon>Bacteria</taxon>
        <taxon>Pseudomonadati</taxon>
        <taxon>Pseudomonadota</taxon>
        <taxon>Alphaproteobacteria</taxon>
        <taxon>Hyphomicrobiales</taxon>
        <taxon>Phyllobacteriaceae</taxon>
        <taxon>Aquamicrobium</taxon>
    </lineage>
</organism>
<evidence type="ECO:0000256" key="6">
    <source>
        <dbReference type="SAM" id="Phobius"/>
    </source>
</evidence>
<feature type="transmembrane region" description="Helical" evidence="6">
    <location>
        <begin position="61"/>
        <end position="82"/>
    </location>
</feature>
<evidence type="ECO:0000313" key="7">
    <source>
        <dbReference type="EMBL" id="MFC3205429.1"/>
    </source>
</evidence>
<evidence type="ECO:0000256" key="2">
    <source>
        <dbReference type="ARBA" id="ARBA00022475"/>
    </source>
</evidence>
<name>A0ABV7K4Y8_9HYPH</name>
<evidence type="ECO:0000313" key="8">
    <source>
        <dbReference type="Proteomes" id="UP001595583"/>
    </source>
</evidence>
<accession>A0ABV7K4Y8</accession>
<dbReference type="EMBL" id="JBHRTK010000004">
    <property type="protein sequence ID" value="MFC3205429.1"/>
    <property type="molecule type" value="Genomic_DNA"/>
</dbReference>
<reference evidence="8" key="1">
    <citation type="journal article" date="2019" name="Int. J. Syst. Evol. Microbiol.">
        <title>The Global Catalogue of Microorganisms (GCM) 10K type strain sequencing project: providing services to taxonomists for standard genome sequencing and annotation.</title>
        <authorList>
            <consortium name="The Broad Institute Genomics Platform"/>
            <consortium name="The Broad Institute Genome Sequencing Center for Infectious Disease"/>
            <person name="Wu L."/>
            <person name="Ma J."/>
        </authorList>
    </citation>
    <scope>NUCLEOTIDE SEQUENCE [LARGE SCALE GENOMIC DNA]</scope>
    <source>
        <strain evidence="8">KCTC 52165</strain>
    </source>
</reference>
<evidence type="ECO:0000256" key="3">
    <source>
        <dbReference type="ARBA" id="ARBA00022692"/>
    </source>
</evidence>
<dbReference type="Pfam" id="PF02653">
    <property type="entry name" value="BPD_transp_2"/>
    <property type="match status" value="1"/>
</dbReference>
<dbReference type="PANTHER" id="PTHR43370">
    <property type="entry name" value="SUGAR ABC TRANSPORTER INTEGRAL MEMBRANE PROTEIN-RELATED"/>
    <property type="match status" value="1"/>
</dbReference>
<keyword evidence="8" id="KW-1185">Reference proteome</keyword>
<sequence length="312" mass="32276">MNAMVLTMAAAAAVASGTPLVLAALGGLLGERSGVVNIGIEGMMLIGAVAAFLTARATESIPLALLAGLLAGAALALVHSFLSVTMRANQIVAGLAIVIFGSGIATFFGKSVEGQAIAARISPYKVPGLADIPVVGRILFQQDAMVYASWILVALVAVYFRYTRAGLAMRSVGESPATADVMGIRVAAVQYCHTVAGGALIGLAGAYLVLARVPNWSQTGTTSGLGWIAVALVVFSSWQPLRLVAGAYLFGLALRANFTLQAAGIGSVPAEVLSMLPYLLTIAVLILLSFFDRQNRRGAPAALGKPYFRNER</sequence>
<evidence type="ECO:0000256" key="4">
    <source>
        <dbReference type="ARBA" id="ARBA00022989"/>
    </source>
</evidence>
<keyword evidence="4 6" id="KW-1133">Transmembrane helix</keyword>
<dbReference type="CDD" id="cd06580">
    <property type="entry name" value="TM_PBP1_transp_TpRbsC_like"/>
    <property type="match status" value="1"/>
</dbReference>
<keyword evidence="2" id="KW-1003">Cell membrane</keyword>
<feature type="transmembrane region" description="Helical" evidence="6">
    <location>
        <begin position="33"/>
        <end position="54"/>
    </location>
</feature>
<keyword evidence="3 6" id="KW-0812">Transmembrane</keyword>
<comment type="caution">
    <text evidence="7">The sequence shown here is derived from an EMBL/GenBank/DDBJ whole genome shotgun (WGS) entry which is preliminary data.</text>
</comment>
<feature type="transmembrane region" description="Helical" evidence="6">
    <location>
        <begin position="272"/>
        <end position="291"/>
    </location>
</feature>
<dbReference type="PANTHER" id="PTHR43370:SF2">
    <property type="entry name" value="ABC TRANSPORTER PERMEASE PROTEIN"/>
    <property type="match status" value="1"/>
</dbReference>
<dbReference type="InterPro" id="IPR001851">
    <property type="entry name" value="ABC_transp_permease"/>
</dbReference>
<evidence type="ECO:0000256" key="5">
    <source>
        <dbReference type="ARBA" id="ARBA00023136"/>
    </source>
</evidence>
<protein>
    <submittedName>
        <fullName evidence="7">ABC transporter permease</fullName>
    </submittedName>
</protein>
<feature type="transmembrane region" description="Helical" evidence="6">
    <location>
        <begin position="146"/>
        <end position="162"/>
    </location>
</feature>